<comment type="similarity">
    <text evidence="1 4">Belongs to the 5-formyltetrahydrofolate cyclo-ligase family.</text>
</comment>
<dbReference type="GO" id="GO:0046872">
    <property type="term" value="F:metal ion binding"/>
    <property type="evidence" value="ECO:0007669"/>
    <property type="project" value="UniProtKB-KW"/>
</dbReference>
<dbReference type="RefSeq" id="WP_092499623.1">
    <property type="nucleotide sequence ID" value="NZ_FNFV01000003.1"/>
</dbReference>
<dbReference type="Gene3D" id="3.40.50.10420">
    <property type="entry name" value="NagB/RpiA/CoA transferase-like"/>
    <property type="match status" value="1"/>
</dbReference>
<dbReference type="GO" id="GO:0030272">
    <property type="term" value="F:5-formyltetrahydrofolate cyclo-ligase activity"/>
    <property type="evidence" value="ECO:0007669"/>
    <property type="project" value="UniProtKB-EC"/>
</dbReference>
<dbReference type="Proteomes" id="UP000199328">
    <property type="component" value="Unassembled WGS sequence"/>
</dbReference>
<evidence type="ECO:0000313" key="6">
    <source>
        <dbReference type="Proteomes" id="UP000199328"/>
    </source>
</evidence>
<dbReference type="PANTHER" id="PTHR23407">
    <property type="entry name" value="ATPASE INHIBITOR/5-FORMYLTETRAHYDROFOLATE CYCLO-LIGASE"/>
    <property type="match status" value="1"/>
</dbReference>
<evidence type="ECO:0000256" key="3">
    <source>
        <dbReference type="ARBA" id="ARBA00022840"/>
    </source>
</evidence>
<dbReference type="InterPro" id="IPR037171">
    <property type="entry name" value="NagB/RpiA_transferase-like"/>
</dbReference>
<name>A0A1G9CCL6_9RHOB</name>
<organism evidence="5 6">
    <name type="scientific">Meinhardsimonia xiamenensis</name>
    <dbReference type="NCBI Taxonomy" id="990712"/>
    <lineage>
        <taxon>Bacteria</taxon>
        <taxon>Pseudomonadati</taxon>
        <taxon>Pseudomonadota</taxon>
        <taxon>Alphaproteobacteria</taxon>
        <taxon>Rhodobacterales</taxon>
        <taxon>Paracoccaceae</taxon>
        <taxon>Meinhardsimonia</taxon>
    </lineage>
</organism>
<dbReference type="Pfam" id="PF01812">
    <property type="entry name" value="5-FTHF_cyc-lig"/>
    <property type="match status" value="1"/>
</dbReference>
<dbReference type="InterPro" id="IPR002698">
    <property type="entry name" value="FTHF_cligase"/>
</dbReference>
<gene>
    <name evidence="5" type="ORF">SAMN05216257_10362</name>
</gene>
<dbReference type="NCBIfam" id="TIGR02727">
    <property type="entry name" value="MTHFS_bact"/>
    <property type="match status" value="1"/>
</dbReference>
<evidence type="ECO:0000313" key="5">
    <source>
        <dbReference type="EMBL" id="SDK49407.1"/>
    </source>
</evidence>
<keyword evidence="5" id="KW-0436">Ligase</keyword>
<dbReference type="GO" id="GO:0035999">
    <property type="term" value="P:tetrahydrofolate interconversion"/>
    <property type="evidence" value="ECO:0007669"/>
    <property type="project" value="TreeGrafter"/>
</dbReference>
<dbReference type="GO" id="GO:0009396">
    <property type="term" value="P:folic acid-containing compound biosynthetic process"/>
    <property type="evidence" value="ECO:0007669"/>
    <property type="project" value="TreeGrafter"/>
</dbReference>
<dbReference type="AlphaFoldDB" id="A0A1G9CCL6"/>
<dbReference type="PANTHER" id="PTHR23407:SF1">
    <property type="entry name" value="5-FORMYLTETRAHYDROFOLATE CYCLO-LIGASE"/>
    <property type="match status" value="1"/>
</dbReference>
<protein>
    <recommendedName>
        <fullName evidence="4">5-formyltetrahydrofolate cyclo-ligase</fullName>
        <ecNumber evidence="4">6.3.3.2</ecNumber>
    </recommendedName>
</protein>
<dbReference type="EMBL" id="FNFV01000003">
    <property type="protein sequence ID" value="SDK49407.1"/>
    <property type="molecule type" value="Genomic_DNA"/>
</dbReference>
<dbReference type="InterPro" id="IPR024185">
    <property type="entry name" value="FTHF_cligase-like_sf"/>
</dbReference>
<dbReference type="STRING" id="990712.SAMN05216257_10362"/>
<keyword evidence="3 4" id="KW-0067">ATP-binding</keyword>
<dbReference type="EC" id="6.3.3.2" evidence="4"/>
<keyword evidence="6" id="KW-1185">Reference proteome</keyword>
<dbReference type="OrthoDB" id="9801938at2"/>
<proteinExistence type="inferred from homology"/>
<dbReference type="GO" id="GO:0005524">
    <property type="term" value="F:ATP binding"/>
    <property type="evidence" value="ECO:0007669"/>
    <property type="project" value="UniProtKB-KW"/>
</dbReference>
<sequence>MSALQREKAAARQAALARRAAAFAAGDGGAGAARLLEVLRPHSGRALAGYMPMRTEIDPLPAMAEMARHGPVAMPVIEGMGRPLRFRAWSPEAETVEGPFGARVPREGEWIVPEVLVVPLLAFDRRGGRLGYGGGFYDRTLAALRAANPATLAIGFAFAAQEAEALPLEPTDELLDLVVTEAEVIALAPRRRNA</sequence>
<reference evidence="6" key="1">
    <citation type="submission" date="2016-10" db="EMBL/GenBank/DDBJ databases">
        <authorList>
            <person name="Varghese N."/>
            <person name="Submissions S."/>
        </authorList>
    </citation>
    <scope>NUCLEOTIDE SEQUENCE [LARGE SCALE GENOMIC DNA]</scope>
    <source>
        <strain evidence="6">CGMCC 1.10789</strain>
    </source>
</reference>
<comment type="catalytic activity">
    <reaction evidence="4">
        <text>(6S)-5-formyl-5,6,7,8-tetrahydrofolate + ATP = (6R)-5,10-methenyltetrahydrofolate + ADP + phosphate</text>
        <dbReference type="Rhea" id="RHEA:10488"/>
        <dbReference type="ChEBI" id="CHEBI:30616"/>
        <dbReference type="ChEBI" id="CHEBI:43474"/>
        <dbReference type="ChEBI" id="CHEBI:57455"/>
        <dbReference type="ChEBI" id="CHEBI:57457"/>
        <dbReference type="ChEBI" id="CHEBI:456216"/>
        <dbReference type="EC" id="6.3.3.2"/>
    </reaction>
</comment>
<keyword evidence="4" id="KW-0479">Metal-binding</keyword>
<accession>A0A1G9CCL6</accession>
<evidence type="ECO:0000256" key="1">
    <source>
        <dbReference type="ARBA" id="ARBA00010638"/>
    </source>
</evidence>
<keyword evidence="4" id="KW-0460">Magnesium</keyword>
<comment type="cofactor">
    <cofactor evidence="4">
        <name>Mg(2+)</name>
        <dbReference type="ChEBI" id="CHEBI:18420"/>
    </cofactor>
</comment>
<evidence type="ECO:0000256" key="4">
    <source>
        <dbReference type="RuleBase" id="RU361279"/>
    </source>
</evidence>
<evidence type="ECO:0000256" key="2">
    <source>
        <dbReference type="ARBA" id="ARBA00022741"/>
    </source>
</evidence>
<dbReference type="SUPFAM" id="SSF100950">
    <property type="entry name" value="NagB/RpiA/CoA transferase-like"/>
    <property type="match status" value="1"/>
</dbReference>
<keyword evidence="2 4" id="KW-0547">Nucleotide-binding</keyword>